<comment type="subunit">
    <text evidence="9">The complex comprises the extracytoplasmic solute receptor protein and the two transmembrane proteins.</text>
</comment>
<gene>
    <name evidence="11" type="ORF">OUO13_16080</name>
</gene>
<dbReference type="PANTHER" id="PTHR35011:SF4">
    <property type="entry name" value="SLL1102 PROTEIN"/>
    <property type="match status" value="1"/>
</dbReference>
<feature type="transmembrane region" description="Helical" evidence="9">
    <location>
        <begin position="132"/>
        <end position="157"/>
    </location>
</feature>
<reference evidence="11" key="1">
    <citation type="submission" date="2022-11" db="EMBL/GenBank/DDBJ databases">
        <title>Parathalassolutuus dongxingensis gen. nov., sp. nov., a novel member of family Oceanospirillaceae isolated from a coastal shrimp pond in Guangxi, China.</title>
        <authorList>
            <person name="Chen H."/>
        </authorList>
    </citation>
    <scope>NUCLEOTIDE SEQUENCE</scope>
    <source>
        <strain evidence="11">G-43</strain>
    </source>
</reference>
<keyword evidence="5 9" id="KW-0812">Transmembrane</keyword>
<evidence type="ECO:0000259" key="10">
    <source>
        <dbReference type="Pfam" id="PF04290"/>
    </source>
</evidence>
<protein>
    <recommendedName>
        <fullName evidence="9">TRAP transporter small permease protein</fullName>
    </recommendedName>
</protein>
<dbReference type="InterPro" id="IPR055348">
    <property type="entry name" value="DctQ"/>
</dbReference>
<dbReference type="RefSeq" id="WP_283174901.1">
    <property type="nucleotide sequence ID" value="NZ_JAPNOA010000056.1"/>
</dbReference>
<dbReference type="AlphaFoldDB" id="A0A9X3EFQ2"/>
<feature type="transmembrane region" description="Helical" evidence="9">
    <location>
        <begin position="90"/>
        <end position="112"/>
    </location>
</feature>
<evidence type="ECO:0000256" key="4">
    <source>
        <dbReference type="ARBA" id="ARBA00022519"/>
    </source>
</evidence>
<proteinExistence type="inferred from homology"/>
<comment type="similarity">
    <text evidence="8 9">Belongs to the TRAP transporter small permease family.</text>
</comment>
<dbReference type="Proteomes" id="UP001150830">
    <property type="component" value="Unassembled WGS sequence"/>
</dbReference>
<accession>A0A9X3EFQ2</accession>
<keyword evidence="4 9" id="KW-0997">Cell inner membrane</keyword>
<keyword evidence="3" id="KW-1003">Cell membrane</keyword>
<evidence type="ECO:0000256" key="8">
    <source>
        <dbReference type="ARBA" id="ARBA00038436"/>
    </source>
</evidence>
<dbReference type="GO" id="GO:0005886">
    <property type="term" value="C:plasma membrane"/>
    <property type="evidence" value="ECO:0007669"/>
    <property type="project" value="UniProtKB-SubCell"/>
</dbReference>
<feature type="domain" description="Tripartite ATP-independent periplasmic transporters DctQ component" evidence="10">
    <location>
        <begin position="27"/>
        <end position="158"/>
    </location>
</feature>
<evidence type="ECO:0000256" key="5">
    <source>
        <dbReference type="ARBA" id="ARBA00022692"/>
    </source>
</evidence>
<comment type="function">
    <text evidence="9">Part of the tripartite ATP-independent periplasmic (TRAP) transport system.</text>
</comment>
<evidence type="ECO:0000256" key="6">
    <source>
        <dbReference type="ARBA" id="ARBA00022989"/>
    </source>
</evidence>
<dbReference type="InterPro" id="IPR007387">
    <property type="entry name" value="TRAP_DctQ"/>
</dbReference>
<dbReference type="PANTHER" id="PTHR35011">
    <property type="entry name" value="2,3-DIKETO-L-GULONATE TRAP TRANSPORTER SMALL PERMEASE PROTEIN YIAM"/>
    <property type="match status" value="1"/>
</dbReference>
<sequence length="176" mass="20145">MLLRAERLINRFSDLLGNISAVLFLLMMVNVFVNVVLRYTMNVSSIASQEMEWHLFATMFMLGIPYTLRHDGHVRVDLVYERLPNHLKDWIDILGGLLLLLPFCVLIVWYGLDFAKESWMLNETSGDPGGLPYRWIIKSMISFTFFATAIAGIGMILGSVNELRGVKHDHTRKVTL</sequence>
<evidence type="ECO:0000313" key="11">
    <source>
        <dbReference type="EMBL" id="MCY0966702.1"/>
    </source>
</evidence>
<comment type="caution">
    <text evidence="9">Lacks conserved residue(s) required for the propagation of feature annotation.</text>
</comment>
<evidence type="ECO:0000256" key="3">
    <source>
        <dbReference type="ARBA" id="ARBA00022475"/>
    </source>
</evidence>
<keyword evidence="12" id="KW-1185">Reference proteome</keyword>
<dbReference type="EMBL" id="JAPNOA010000056">
    <property type="protein sequence ID" value="MCY0966702.1"/>
    <property type="molecule type" value="Genomic_DNA"/>
</dbReference>
<dbReference type="GO" id="GO:0022857">
    <property type="term" value="F:transmembrane transporter activity"/>
    <property type="evidence" value="ECO:0007669"/>
    <property type="project" value="UniProtKB-UniRule"/>
</dbReference>
<keyword evidence="2 9" id="KW-0813">Transport</keyword>
<comment type="subcellular location">
    <subcellularLocation>
        <location evidence="1 9">Cell inner membrane</location>
        <topology evidence="1 9">Multi-pass membrane protein</topology>
    </subcellularLocation>
</comment>
<evidence type="ECO:0000313" key="12">
    <source>
        <dbReference type="Proteomes" id="UP001150830"/>
    </source>
</evidence>
<organism evidence="11 12">
    <name type="scientific">Parathalassolituus penaei</name>
    <dbReference type="NCBI Taxonomy" id="2997323"/>
    <lineage>
        <taxon>Bacteria</taxon>
        <taxon>Pseudomonadati</taxon>
        <taxon>Pseudomonadota</taxon>
        <taxon>Gammaproteobacteria</taxon>
        <taxon>Oceanospirillales</taxon>
        <taxon>Oceanospirillaceae</taxon>
        <taxon>Parathalassolituus</taxon>
    </lineage>
</organism>
<evidence type="ECO:0000256" key="9">
    <source>
        <dbReference type="RuleBase" id="RU369079"/>
    </source>
</evidence>
<keyword evidence="7 9" id="KW-0472">Membrane</keyword>
<keyword evidence="6 9" id="KW-1133">Transmembrane helix</keyword>
<evidence type="ECO:0000256" key="2">
    <source>
        <dbReference type="ARBA" id="ARBA00022448"/>
    </source>
</evidence>
<dbReference type="Pfam" id="PF04290">
    <property type="entry name" value="DctQ"/>
    <property type="match status" value="1"/>
</dbReference>
<evidence type="ECO:0000256" key="7">
    <source>
        <dbReference type="ARBA" id="ARBA00023136"/>
    </source>
</evidence>
<evidence type="ECO:0000256" key="1">
    <source>
        <dbReference type="ARBA" id="ARBA00004429"/>
    </source>
</evidence>
<name>A0A9X3EFQ2_9GAMM</name>
<comment type="caution">
    <text evidence="11">The sequence shown here is derived from an EMBL/GenBank/DDBJ whole genome shotgun (WGS) entry which is preliminary data.</text>
</comment>
<feature type="transmembrane region" description="Helical" evidence="9">
    <location>
        <begin position="12"/>
        <end position="33"/>
    </location>
</feature>